<dbReference type="Gene3D" id="3.40.50.720">
    <property type="entry name" value="NAD(P)-binding Rossmann-like Domain"/>
    <property type="match status" value="1"/>
</dbReference>
<evidence type="ECO:0000256" key="1">
    <source>
        <dbReference type="ARBA" id="ARBA00006484"/>
    </source>
</evidence>
<dbReference type="PROSITE" id="PS00061">
    <property type="entry name" value="ADH_SHORT"/>
    <property type="match status" value="1"/>
</dbReference>
<keyword evidence="2" id="KW-0560">Oxidoreductase</keyword>
<dbReference type="InterPro" id="IPR036291">
    <property type="entry name" value="NAD(P)-bd_dom_sf"/>
</dbReference>
<dbReference type="PANTHER" id="PTHR43008:SF4">
    <property type="entry name" value="CHAIN DEHYDROGENASE, PUTATIVE (AFU_ORTHOLOGUE AFUA_4G08710)-RELATED"/>
    <property type="match status" value="1"/>
</dbReference>
<dbReference type="PANTHER" id="PTHR43008">
    <property type="entry name" value="BENZIL REDUCTASE"/>
    <property type="match status" value="1"/>
</dbReference>
<dbReference type="Pfam" id="PF13561">
    <property type="entry name" value="adh_short_C2"/>
    <property type="match status" value="1"/>
</dbReference>
<evidence type="ECO:0000313" key="3">
    <source>
        <dbReference type="EMBL" id="SAL51928.1"/>
    </source>
</evidence>
<dbReference type="RefSeq" id="WP_053572513.1">
    <property type="nucleotide sequence ID" value="NZ_FCNY02000010.1"/>
</dbReference>
<evidence type="ECO:0000313" key="4">
    <source>
        <dbReference type="Proteomes" id="UP000054740"/>
    </source>
</evidence>
<protein>
    <submittedName>
        <fullName evidence="3">Short-chain dehydrogenase/reductase SDR</fullName>
    </submittedName>
</protein>
<dbReference type="EMBL" id="FCNY02000010">
    <property type="protein sequence ID" value="SAL51928.1"/>
    <property type="molecule type" value="Genomic_DNA"/>
</dbReference>
<proteinExistence type="inferred from homology"/>
<dbReference type="SUPFAM" id="SSF51735">
    <property type="entry name" value="NAD(P)-binding Rossmann-fold domains"/>
    <property type="match status" value="1"/>
</dbReference>
<sequence length="270" mass="27847">MSLEKEHGLANLEFPALTPADGYRLVVVGSHGGIGSALCRAAEANGMQVVGLDTEQAIRDKPAALAGPAIAVDVRDEVSIAAAFKQVGELHGRIDGLAYVTGIGIPPTPAVDHQIGQWDKTMEVNLRGAFLTAVSARPLLKPDASVVFVSSGLAVQADPGFAAYSASKAGLLALAKTLAKEWAPVRVNSVAPGLVSTAFLGGGSGQGKAVDGTVEDWFGPERARAILETIPLKRIAVPDDVVAPMLFLLGTGSRFVTGQTLHVNGGRLSL</sequence>
<organism evidence="3 4">
    <name type="scientific">Caballeronia cordobensis</name>
    <name type="common">Burkholderia cordobensis</name>
    <dbReference type="NCBI Taxonomy" id="1353886"/>
    <lineage>
        <taxon>Bacteria</taxon>
        <taxon>Pseudomonadati</taxon>
        <taxon>Pseudomonadota</taxon>
        <taxon>Betaproteobacteria</taxon>
        <taxon>Burkholderiales</taxon>
        <taxon>Burkholderiaceae</taxon>
        <taxon>Caballeronia</taxon>
    </lineage>
</organism>
<reference evidence="4" key="1">
    <citation type="submission" date="2016-01" db="EMBL/GenBank/DDBJ databases">
        <authorList>
            <person name="Peeters C."/>
        </authorList>
    </citation>
    <scope>NUCLEOTIDE SEQUENCE [LARGE SCALE GENOMIC DNA]</scope>
</reference>
<name>A0A158I5Q9_CABCO</name>
<dbReference type="Proteomes" id="UP000054740">
    <property type="component" value="Unassembled WGS sequence"/>
</dbReference>
<dbReference type="CDD" id="cd05233">
    <property type="entry name" value="SDR_c"/>
    <property type="match status" value="1"/>
</dbReference>
<dbReference type="AlphaFoldDB" id="A0A158I5Q9"/>
<accession>A0A158I5Q9</accession>
<dbReference type="InterPro" id="IPR002347">
    <property type="entry name" value="SDR_fam"/>
</dbReference>
<dbReference type="InterPro" id="IPR020904">
    <property type="entry name" value="Sc_DH/Rdtase_CS"/>
</dbReference>
<keyword evidence="4" id="KW-1185">Reference proteome</keyword>
<dbReference type="GO" id="GO:0050664">
    <property type="term" value="F:oxidoreductase activity, acting on NAD(P)H, oxygen as acceptor"/>
    <property type="evidence" value="ECO:0007669"/>
    <property type="project" value="TreeGrafter"/>
</dbReference>
<comment type="similarity">
    <text evidence="1">Belongs to the short-chain dehydrogenases/reductases (SDR) family.</text>
</comment>
<dbReference type="PRINTS" id="PR00081">
    <property type="entry name" value="GDHRDH"/>
</dbReference>
<evidence type="ECO:0000256" key="2">
    <source>
        <dbReference type="ARBA" id="ARBA00023002"/>
    </source>
</evidence>
<gene>
    <name evidence="3" type="ORF">AWB70_04268</name>
</gene>